<dbReference type="Proteomes" id="UP000536835">
    <property type="component" value="Unassembled WGS sequence"/>
</dbReference>
<evidence type="ECO:0000256" key="1">
    <source>
        <dbReference type="SAM" id="Phobius"/>
    </source>
</evidence>
<accession>A0A7Y3RKL7</accession>
<keyword evidence="1" id="KW-0812">Transmembrane</keyword>
<evidence type="ECO:0000313" key="3">
    <source>
        <dbReference type="Proteomes" id="UP000536835"/>
    </source>
</evidence>
<gene>
    <name evidence="2" type="ORF">HK107_03490</name>
</gene>
<keyword evidence="1" id="KW-0472">Membrane</keyword>
<evidence type="ECO:0000313" key="2">
    <source>
        <dbReference type="EMBL" id="NNU15390.1"/>
    </source>
</evidence>
<reference evidence="2 3" key="1">
    <citation type="submission" date="2020-05" db="EMBL/GenBank/DDBJ databases">
        <title>Parvularcula mediterraneae sp. nov., isolated from polypropylene straw from shallow seawater of the seashore of Laganas in Zakynthos island, Greece.</title>
        <authorList>
            <person name="Szabo I."/>
            <person name="Al-Omari J."/>
            <person name="Rado J."/>
            <person name="Szerdahelyi G.S."/>
        </authorList>
    </citation>
    <scope>NUCLEOTIDE SEQUENCE [LARGE SCALE GENOMIC DNA]</scope>
    <source>
        <strain evidence="2 3">ZS-1/3</strain>
    </source>
</reference>
<sequence>MKRIVFVTGAATFGTAVILATIWGLEAIGFVDPVPTDTKLVIAALVFPAWAYAGWQTAKINRL</sequence>
<proteinExistence type="predicted"/>
<feature type="transmembrane region" description="Helical" evidence="1">
    <location>
        <begin position="40"/>
        <end position="58"/>
    </location>
</feature>
<keyword evidence="3" id="KW-1185">Reference proteome</keyword>
<name>A0A7Y3RKL7_9PROT</name>
<organism evidence="2 3">
    <name type="scientific">Parvularcula mediterranea</name>
    <dbReference type="NCBI Taxonomy" id="2732508"/>
    <lineage>
        <taxon>Bacteria</taxon>
        <taxon>Pseudomonadati</taxon>
        <taxon>Pseudomonadota</taxon>
        <taxon>Alphaproteobacteria</taxon>
        <taxon>Parvularculales</taxon>
        <taxon>Parvularculaceae</taxon>
        <taxon>Parvularcula</taxon>
    </lineage>
</organism>
<dbReference type="EMBL" id="JABFCX010000002">
    <property type="protein sequence ID" value="NNU15390.1"/>
    <property type="molecule type" value="Genomic_DNA"/>
</dbReference>
<protein>
    <submittedName>
        <fullName evidence="2">Uncharacterized protein</fullName>
    </submittedName>
</protein>
<comment type="caution">
    <text evidence="2">The sequence shown here is derived from an EMBL/GenBank/DDBJ whole genome shotgun (WGS) entry which is preliminary data.</text>
</comment>
<dbReference type="RefSeq" id="WP_173196829.1">
    <property type="nucleotide sequence ID" value="NZ_JABFCX010000002.1"/>
</dbReference>
<keyword evidence="1" id="KW-1133">Transmembrane helix</keyword>
<dbReference type="AlphaFoldDB" id="A0A7Y3RKL7"/>